<comment type="caution">
    <text evidence="3">Lacks conserved residue(s) required for the propagation of feature annotation.</text>
</comment>
<evidence type="ECO:0000256" key="1">
    <source>
        <dbReference type="ARBA" id="ARBA00022737"/>
    </source>
</evidence>
<dbReference type="Gene3D" id="2.60.120.290">
    <property type="entry name" value="Spermadhesin, CUB domain"/>
    <property type="match status" value="1"/>
</dbReference>
<dbReference type="PANTHER" id="PTHR24251">
    <property type="entry name" value="OVOCHYMASE-RELATED"/>
    <property type="match status" value="1"/>
</dbReference>
<dbReference type="SUPFAM" id="SSF49854">
    <property type="entry name" value="Spermadhesin, CUB domain"/>
    <property type="match status" value="1"/>
</dbReference>
<dbReference type="PROSITE" id="PS01180">
    <property type="entry name" value="CUB"/>
    <property type="match status" value="1"/>
</dbReference>
<sequence length="59" mass="6640">SHRCGLDWISIGTYKNLDGYRACGSSIPAPYISSQDHVWIKFHSDDSMTGKGFRLSYIT</sequence>
<proteinExistence type="predicted"/>
<keyword evidence="1" id="KW-0677">Repeat</keyword>
<accession>A0ABD0NWC3</accession>
<dbReference type="AlphaFoldDB" id="A0ABD0NWC3"/>
<evidence type="ECO:0000256" key="3">
    <source>
        <dbReference type="PROSITE-ProRule" id="PRU00059"/>
    </source>
</evidence>
<evidence type="ECO:0000259" key="4">
    <source>
        <dbReference type="PROSITE" id="PS01180"/>
    </source>
</evidence>
<dbReference type="Pfam" id="PF00431">
    <property type="entry name" value="CUB"/>
    <property type="match status" value="1"/>
</dbReference>
<reference evidence="5 6" key="1">
    <citation type="submission" date="2024-05" db="EMBL/GenBank/DDBJ databases">
        <title>Genome sequencing and assembly of Indian major carp, Cirrhinus mrigala (Hamilton, 1822).</title>
        <authorList>
            <person name="Mohindra V."/>
            <person name="Chowdhury L.M."/>
            <person name="Lal K."/>
            <person name="Jena J.K."/>
        </authorList>
    </citation>
    <scope>NUCLEOTIDE SEQUENCE [LARGE SCALE GENOMIC DNA]</scope>
    <source>
        <strain evidence="5">CM1030</strain>
        <tissue evidence="5">Blood</tissue>
    </source>
</reference>
<evidence type="ECO:0000256" key="2">
    <source>
        <dbReference type="ARBA" id="ARBA00023157"/>
    </source>
</evidence>
<feature type="non-terminal residue" evidence="5">
    <location>
        <position position="59"/>
    </location>
</feature>
<dbReference type="InterPro" id="IPR000859">
    <property type="entry name" value="CUB_dom"/>
</dbReference>
<dbReference type="InterPro" id="IPR035914">
    <property type="entry name" value="Sperma_CUB_dom_sf"/>
</dbReference>
<protein>
    <recommendedName>
        <fullName evidence="4">CUB domain-containing protein</fullName>
    </recommendedName>
</protein>
<gene>
    <name evidence="5" type="ORF">M9458_037606</name>
</gene>
<dbReference type="CDD" id="cd00041">
    <property type="entry name" value="CUB"/>
    <property type="match status" value="1"/>
</dbReference>
<feature type="domain" description="CUB" evidence="4">
    <location>
        <begin position="1"/>
        <end position="59"/>
    </location>
</feature>
<comment type="caution">
    <text evidence="5">The sequence shown here is derived from an EMBL/GenBank/DDBJ whole genome shotgun (WGS) entry which is preliminary data.</text>
</comment>
<dbReference type="EMBL" id="JAMKFB020000019">
    <property type="protein sequence ID" value="KAL0165762.1"/>
    <property type="molecule type" value="Genomic_DNA"/>
</dbReference>
<organism evidence="5 6">
    <name type="scientific">Cirrhinus mrigala</name>
    <name type="common">Mrigala</name>
    <dbReference type="NCBI Taxonomy" id="683832"/>
    <lineage>
        <taxon>Eukaryota</taxon>
        <taxon>Metazoa</taxon>
        <taxon>Chordata</taxon>
        <taxon>Craniata</taxon>
        <taxon>Vertebrata</taxon>
        <taxon>Euteleostomi</taxon>
        <taxon>Actinopterygii</taxon>
        <taxon>Neopterygii</taxon>
        <taxon>Teleostei</taxon>
        <taxon>Ostariophysi</taxon>
        <taxon>Cypriniformes</taxon>
        <taxon>Cyprinidae</taxon>
        <taxon>Labeoninae</taxon>
        <taxon>Labeonini</taxon>
        <taxon>Cirrhinus</taxon>
    </lineage>
</organism>
<keyword evidence="2" id="KW-1015">Disulfide bond</keyword>
<dbReference type="Proteomes" id="UP001529510">
    <property type="component" value="Unassembled WGS sequence"/>
</dbReference>
<evidence type="ECO:0000313" key="5">
    <source>
        <dbReference type="EMBL" id="KAL0165762.1"/>
    </source>
</evidence>
<feature type="non-terminal residue" evidence="5">
    <location>
        <position position="1"/>
    </location>
</feature>
<evidence type="ECO:0000313" key="6">
    <source>
        <dbReference type="Proteomes" id="UP001529510"/>
    </source>
</evidence>
<keyword evidence="6" id="KW-1185">Reference proteome</keyword>
<name>A0ABD0NWC3_CIRMR</name>